<evidence type="ECO:0000313" key="2">
    <source>
        <dbReference type="EMBL" id="KIN95736.1"/>
    </source>
</evidence>
<dbReference type="InParanoid" id="A0A0C3JDJ9"/>
<dbReference type="STRING" id="870435.A0A0C3JDJ9"/>
<reference evidence="3" key="2">
    <citation type="submission" date="2015-01" db="EMBL/GenBank/DDBJ databases">
        <title>Evolutionary Origins and Diversification of the Mycorrhizal Mutualists.</title>
        <authorList>
            <consortium name="DOE Joint Genome Institute"/>
            <consortium name="Mycorrhizal Genomics Consortium"/>
            <person name="Kohler A."/>
            <person name="Kuo A."/>
            <person name="Nagy L.G."/>
            <person name="Floudas D."/>
            <person name="Copeland A."/>
            <person name="Barry K.W."/>
            <person name="Cichocki N."/>
            <person name="Veneault-Fourrey C."/>
            <person name="LaButti K."/>
            <person name="Lindquist E.A."/>
            <person name="Lipzen A."/>
            <person name="Lundell T."/>
            <person name="Morin E."/>
            <person name="Murat C."/>
            <person name="Riley R."/>
            <person name="Ohm R."/>
            <person name="Sun H."/>
            <person name="Tunlid A."/>
            <person name="Henrissat B."/>
            <person name="Grigoriev I.V."/>
            <person name="Hibbett D.S."/>
            <person name="Martin F."/>
        </authorList>
    </citation>
    <scope>NUCLEOTIDE SEQUENCE [LARGE SCALE GENOMIC DNA]</scope>
    <source>
        <strain evidence="3">Marx 270</strain>
    </source>
</reference>
<organism evidence="2 3">
    <name type="scientific">Pisolithus tinctorius Marx 270</name>
    <dbReference type="NCBI Taxonomy" id="870435"/>
    <lineage>
        <taxon>Eukaryota</taxon>
        <taxon>Fungi</taxon>
        <taxon>Dikarya</taxon>
        <taxon>Basidiomycota</taxon>
        <taxon>Agaricomycotina</taxon>
        <taxon>Agaricomycetes</taxon>
        <taxon>Agaricomycetidae</taxon>
        <taxon>Boletales</taxon>
        <taxon>Sclerodermatineae</taxon>
        <taxon>Pisolithaceae</taxon>
        <taxon>Pisolithus</taxon>
    </lineage>
</organism>
<feature type="transmembrane region" description="Helical" evidence="1">
    <location>
        <begin position="171"/>
        <end position="193"/>
    </location>
</feature>
<accession>A0A0C3JDJ9</accession>
<gene>
    <name evidence="2" type="ORF">M404DRAFT_33880</name>
</gene>
<sequence length="435" mass="47722">MPAIWSRALDAGPTPLRHVDFILNSAAVAGLLGGEEALTSMAAVHVFGGKTWLGWYNSPGSYTMGLRFMQLARSAVPAYDDGEVQADLATLFEYNGWKGPKFTAVHSGTIMQDTGRIAALLMKECAELGAAAIAGGRKTQSFGVTIARQDFVARPRPVVSTCALSAAYRDWYGFAIIFFGIIANGFASMVIGFGKFQFTHPEPAPGSPPGDGILGCDEGIVLLKGAEGAVNAVTRGRFFLLFESKDASRNLRICSILLITQSLVMLILISQSSFFGQLMFVISLATSWGYNLWLWTFDKEKIQREILRKVLGEPVLTKFVLKTRTSMLVFVALALNLTDVKEITKVFLVPDTSVWDKWKEIVIERFKNQRNLEFKDADWKCDGFSEGQKSLLKTLLEDATVAYELFEEHKGKIAVGKKEVVGNEETVASEKEAAG</sequence>
<evidence type="ECO:0000313" key="3">
    <source>
        <dbReference type="Proteomes" id="UP000054217"/>
    </source>
</evidence>
<dbReference type="HOGENOM" id="CLU_025274_1_1_1"/>
<keyword evidence="1" id="KW-0812">Transmembrane</keyword>
<evidence type="ECO:0000256" key="1">
    <source>
        <dbReference type="SAM" id="Phobius"/>
    </source>
</evidence>
<dbReference type="EMBL" id="KN832061">
    <property type="protein sequence ID" value="KIN95736.1"/>
    <property type="molecule type" value="Genomic_DNA"/>
</dbReference>
<dbReference type="AlphaFoldDB" id="A0A0C3JDJ9"/>
<name>A0A0C3JDJ9_PISTI</name>
<keyword evidence="1" id="KW-0472">Membrane</keyword>
<protein>
    <submittedName>
        <fullName evidence="2">Uncharacterized protein</fullName>
    </submittedName>
</protein>
<reference evidence="2 3" key="1">
    <citation type="submission" date="2014-04" db="EMBL/GenBank/DDBJ databases">
        <authorList>
            <consortium name="DOE Joint Genome Institute"/>
            <person name="Kuo A."/>
            <person name="Kohler A."/>
            <person name="Costa M.D."/>
            <person name="Nagy L.G."/>
            <person name="Floudas D."/>
            <person name="Copeland A."/>
            <person name="Barry K.W."/>
            <person name="Cichocki N."/>
            <person name="Veneault-Fourrey C."/>
            <person name="LaButti K."/>
            <person name="Lindquist E.A."/>
            <person name="Lipzen A."/>
            <person name="Lundell T."/>
            <person name="Morin E."/>
            <person name="Murat C."/>
            <person name="Sun H."/>
            <person name="Tunlid A."/>
            <person name="Henrissat B."/>
            <person name="Grigoriev I.V."/>
            <person name="Hibbett D.S."/>
            <person name="Martin F."/>
            <person name="Nordberg H.P."/>
            <person name="Cantor M.N."/>
            <person name="Hua S.X."/>
        </authorList>
    </citation>
    <scope>NUCLEOTIDE SEQUENCE [LARGE SCALE GENOMIC DNA]</scope>
    <source>
        <strain evidence="2 3">Marx 270</strain>
    </source>
</reference>
<keyword evidence="1" id="KW-1133">Transmembrane helix</keyword>
<proteinExistence type="predicted"/>
<keyword evidence="3" id="KW-1185">Reference proteome</keyword>
<feature type="transmembrane region" description="Helical" evidence="1">
    <location>
        <begin position="275"/>
        <end position="295"/>
    </location>
</feature>
<dbReference type="OrthoDB" id="2619534at2759"/>
<dbReference type="Proteomes" id="UP000054217">
    <property type="component" value="Unassembled WGS sequence"/>
</dbReference>